<protein>
    <recommendedName>
        <fullName evidence="4">DUF3098 domain-containing protein</fullName>
    </recommendedName>
</protein>
<accession>A0A1F6CRS7</accession>
<comment type="caution">
    <text evidence="2">The sequence shown here is derived from an EMBL/GenBank/DDBJ whole genome shotgun (WGS) entry which is preliminary data.</text>
</comment>
<keyword evidence="1" id="KW-0812">Transmembrane</keyword>
<evidence type="ECO:0008006" key="4">
    <source>
        <dbReference type="Google" id="ProtNLM"/>
    </source>
</evidence>
<evidence type="ECO:0000256" key="1">
    <source>
        <dbReference type="SAM" id="Phobius"/>
    </source>
</evidence>
<evidence type="ECO:0000313" key="2">
    <source>
        <dbReference type="EMBL" id="OGG51711.1"/>
    </source>
</evidence>
<dbReference type="Proteomes" id="UP000178606">
    <property type="component" value="Unassembled WGS sequence"/>
</dbReference>
<proteinExistence type="predicted"/>
<reference evidence="2 3" key="1">
    <citation type="journal article" date="2016" name="Nat. Commun.">
        <title>Thousands of microbial genomes shed light on interconnected biogeochemical processes in an aquifer system.</title>
        <authorList>
            <person name="Anantharaman K."/>
            <person name="Brown C.T."/>
            <person name="Hug L.A."/>
            <person name="Sharon I."/>
            <person name="Castelle C.J."/>
            <person name="Probst A.J."/>
            <person name="Thomas B.C."/>
            <person name="Singh A."/>
            <person name="Wilkins M.J."/>
            <person name="Karaoz U."/>
            <person name="Brodie E.L."/>
            <person name="Williams K.H."/>
            <person name="Hubbard S.S."/>
            <person name="Banfield J.F."/>
        </authorList>
    </citation>
    <scope>NUCLEOTIDE SEQUENCE [LARGE SCALE GENOMIC DNA]</scope>
    <source>
        <strain evidence="3">RIFCSPLOWO2_12_FULL_64_10</strain>
    </source>
</reference>
<keyword evidence="1" id="KW-0472">Membrane</keyword>
<dbReference type="EMBL" id="MFKF01000173">
    <property type="protein sequence ID" value="OGG51711.1"/>
    <property type="molecule type" value="Genomic_DNA"/>
</dbReference>
<organism evidence="2 3">
    <name type="scientific">Handelsmanbacteria sp. (strain RIFCSPLOWO2_12_FULL_64_10)</name>
    <dbReference type="NCBI Taxonomy" id="1817868"/>
    <lineage>
        <taxon>Bacteria</taxon>
        <taxon>Candidatus Handelsmaniibacteriota</taxon>
    </lineage>
</organism>
<keyword evidence="1" id="KW-1133">Transmembrane helix</keyword>
<feature type="transmembrane region" description="Helical" evidence="1">
    <location>
        <begin position="35"/>
        <end position="52"/>
    </location>
</feature>
<name>A0A1F6CRS7_HANXR</name>
<gene>
    <name evidence="2" type="ORF">A3F84_23465</name>
</gene>
<dbReference type="AlphaFoldDB" id="A0A1F6CRS7"/>
<feature type="transmembrane region" description="Helical" evidence="1">
    <location>
        <begin position="58"/>
        <end position="81"/>
    </location>
</feature>
<sequence length="93" mass="10379">MNRPTNRPPRAARRQARRGVVLPQPLPYTQRNWRLFWTGLGVIVLGYIFLGIPPVNGFISMTVAPLLLVAGYCVILPLALLAKEKKDNAKDAK</sequence>
<evidence type="ECO:0000313" key="3">
    <source>
        <dbReference type="Proteomes" id="UP000178606"/>
    </source>
</evidence>